<dbReference type="InterPro" id="IPR020561">
    <property type="entry name" value="PRibGlycinamid_synth_ATP-grasp"/>
</dbReference>
<evidence type="ECO:0000256" key="10">
    <source>
        <dbReference type="ARBA" id="ARBA00023211"/>
    </source>
</evidence>
<dbReference type="NCBIfam" id="TIGR00877">
    <property type="entry name" value="purD"/>
    <property type="match status" value="1"/>
</dbReference>
<dbReference type="InterPro" id="IPR011761">
    <property type="entry name" value="ATP-grasp"/>
</dbReference>
<dbReference type="SUPFAM" id="SSF52440">
    <property type="entry name" value="PreATP-grasp domain"/>
    <property type="match status" value="1"/>
</dbReference>
<comment type="similarity">
    <text evidence="11 14">Belongs to the GARS family.</text>
</comment>
<dbReference type="Pfam" id="PF02844">
    <property type="entry name" value="GARS_N"/>
    <property type="match status" value="1"/>
</dbReference>
<dbReference type="Pfam" id="PF01071">
    <property type="entry name" value="GARS_A"/>
    <property type="match status" value="1"/>
</dbReference>
<keyword evidence="6" id="KW-0479">Metal-binding</keyword>
<name>A0A6B3RZI7_9LACT</name>
<gene>
    <name evidence="14 17" type="primary">purD</name>
    <name evidence="17" type="ORF">GTP08_14005</name>
</gene>
<dbReference type="UniPathway" id="UPA00074">
    <property type="reaction ID" value="UER00125"/>
</dbReference>
<dbReference type="Gene3D" id="3.90.600.10">
    <property type="entry name" value="Phosphoribosylglycinamide synthetase, C-terminal domain"/>
    <property type="match status" value="1"/>
</dbReference>
<evidence type="ECO:0000256" key="4">
    <source>
        <dbReference type="ARBA" id="ARBA00013255"/>
    </source>
</evidence>
<evidence type="ECO:0000313" key="18">
    <source>
        <dbReference type="Proteomes" id="UP000477402"/>
    </source>
</evidence>
<dbReference type="InterPro" id="IPR016185">
    <property type="entry name" value="PreATP-grasp_dom_sf"/>
</dbReference>
<dbReference type="Proteomes" id="UP000477402">
    <property type="component" value="Unassembled WGS sequence"/>
</dbReference>
<evidence type="ECO:0000259" key="16">
    <source>
        <dbReference type="PROSITE" id="PS50975"/>
    </source>
</evidence>
<comment type="catalytic activity">
    <reaction evidence="14">
        <text>5-phospho-beta-D-ribosylamine + glycine + ATP = N(1)-(5-phospho-beta-D-ribosyl)glycinamide + ADP + phosphate + H(+)</text>
        <dbReference type="Rhea" id="RHEA:17453"/>
        <dbReference type="ChEBI" id="CHEBI:15378"/>
        <dbReference type="ChEBI" id="CHEBI:30616"/>
        <dbReference type="ChEBI" id="CHEBI:43474"/>
        <dbReference type="ChEBI" id="CHEBI:57305"/>
        <dbReference type="ChEBI" id="CHEBI:58681"/>
        <dbReference type="ChEBI" id="CHEBI:143788"/>
        <dbReference type="ChEBI" id="CHEBI:456216"/>
        <dbReference type="EC" id="6.3.4.13"/>
    </reaction>
</comment>
<dbReference type="PANTHER" id="PTHR43472:SF1">
    <property type="entry name" value="PHOSPHORIBOSYLAMINE--GLYCINE LIGASE, CHLOROPLASTIC"/>
    <property type="match status" value="1"/>
</dbReference>
<dbReference type="AlphaFoldDB" id="A0A6B3RZI7"/>
<keyword evidence="8 14" id="KW-0658">Purine biosynthesis</keyword>
<sequence>MMKILVIGSGGREHALAKKFMESPQVEEVFVAPGNSGMEKDGIQIVDISELSNDKLVEFAQNQNIGLTFVGPETALMNGVVDAFIKAELLIFGPNKMAAELEGSKDFAKSIMKKYGVPTADYATFDSLEPALAYLDEKGVPLVIKADGLAAGKGVTVAFDIETAKSALADIFSGSQGKVVIEEFLDGEEFSLFSFVHDGKIYPMPIAQDHKRAFDGDKGPNTGGMGAYSPVLHISKEVVNEALEKVVKPTVAGMIKEGKSFTGVLYAGLILTEDGVKTIEFNARFGDPETQVVLPRLKSDLAQVIIDILAGNEPTLEWLESGVTLGVVVAAEGYPSQAKLGLILPEIPEGLNVYYAGVSKNENNQLISSGGRVYLVSETGEDVKSTQKLLYEKLDKLENDGFFYRHDIGSKAVK</sequence>
<keyword evidence="10" id="KW-0464">Manganese</keyword>
<evidence type="ECO:0000256" key="3">
    <source>
        <dbReference type="ARBA" id="ARBA00005174"/>
    </source>
</evidence>
<dbReference type="FunFam" id="3.30.470.20:FF:000018">
    <property type="entry name" value="Trifunctional purine biosynthetic protein adenosine-3"/>
    <property type="match status" value="1"/>
</dbReference>
<dbReference type="GO" id="GO:0006189">
    <property type="term" value="P:'de novo' IMP biosynthetic process"/>
    <property type="evidence" value="ECO:0007669"/>
    <property type="project" value="UniProtKB-UniRule"/>
</dbReference>
<dbReference type="Gene3D" id="3.40.50.20">
    <property type="match status" value="1"/>
</dbReference>
<evidence type="ECO:0000256" key="13">
    <source>
        <dbReference type="ARBA" id="ARBA00042864"/>
    </source>
</evidence>
<reference evidence="17 18" key="1">
    <citation type="submission" date="2019-12" db="EMBL/GenBank/DDBJ databases">
        <title>Draft Genome Sequences of L. lactis strains MS22333, MS22334, MS22336, and MS22337, Isolated from Spontaneous Fermented Camel Milk in Ethiopia.</title>
        <authorList>
            <person name="Bragason E."/>
            <person name="Hansen E.B."/>
            <person name="Guya M.E."/>
            <person name="Berhe T."/>
        </authorList>
    </citation>
    <scope>NUCLEOTIDE SEQUENCE [LARGE SCALE GENOMIC DNA]</scope>
    <source>
        <strain evidence="17 18">MS22336</strain>
    </source>
</reference>
<evidence type="ECO:0000313" key="17">
    <source>
        <dbReference type="EMBL" id="NEX56703.1"/>
    </source>
</evidence>
<dbReference type="EMBL" id="WWDJ01000273">
    <property type="protein sequence ID" value="NEX56703.1"/>
    <property type="molecule type" value="Genomic_DNA"/>
</dbReference>
<feature type="domain" description="ATP-grasp" evidence="16">
    <location>
        <begin position="109"/>
        <end position="310"/>
    </location>
</feature>
<evidence type="ECO:0000256" key="9">
    <source>
        <dbReference type="ARBA" id="ARBA00022840"/>
    </source>
</evidence>
<evidence type="ECO:0000256" key="8">
    <source>
        <dbReference type="ARBA" id="ARBA00022755"/>
    </source>
</evidence>
<keyword evidence="5 14" id="KW-0436">Ligase</keyword>
<dbReference type="HAMAP" id="MF_00138">
    <property type="entry name" value="GARS"/>
    <property type="match status" value="1"/>
</dbReference>
<dbReference type="InterPro" id="IPR000115">
    <property type="entry name" value="PRibGlycinamide_synth"/>
</dbReference>
<dbReference type="SUPFAM" id="SSF51246">
    <property type="entry name" value="Rudiment single hybrid motif"/>
    <property type="match status" value="1"/>
</dbReference>
<keyword evidence="9 15" id="KW-0067">ATP-binding</keyword>
<dbReference type="InterPro" id="IPR020559">
    <property type="entry name" value="PRibGlycinamide_synth_CS"/>
</dbReference>
<evidence type="ECO:0000256" key="2">
    <source>
        <dbReference type="ARBA" id="ARBA00001946"/>
    </source>
</evidence>
<dbReference type="GO" id="GO:0009113">
    <property type="term" value="P:purine nucleobase biosynthetic process"/>
    <property type="evidence" value="ECO:0007669"/>
    <property type="project" value="InterPro"/>
</dbReference>
<dbReference type="SUPFAM" id="SSF56059">
    <property type="entry name" value="Glutathione synthetase ATP-binding domain-like"/>
    <property type="match status" value="1"/>
</dbReference>
<dbReference type="PROSITE" id="PS50975">
    <property type="entry name" value="ATP_GRASP"/>
    <property type="match status" value="1"/>
</dbReference>
<dbReference type="InterPro" id="IPR020560">
    <property type="entry name" value="PRibGlycinamide_synth_C-dom"/>
</dbReference>
<dbReference type="EC" id="6.3.4.13" evidence="4 14"/>
<evidence type="ECO:0000256" key="14">
    <source>
        <dbReference type="HAMAP-Rule" id="MF_00138"/>
    </source>
</evidence>
<dbReference type="InterPro" id="IPR020562">
    <property type="entry name" value="PRibGlycinamide_synth_N"/>
</dbReference>
<comment type="caution">
    <text evidence="17">The sequence shown here is derived from an EMBL/GenBank/DDBJ whole genome shotgun (WGS) entry which is preliminary data.</text>
</comment>
<dbReference type="GO" id="GO:0005524">
    <property type="term" value="F:ATP binding"/>
    <property type="evidence" value="ECO:0007669"/>
    <property type="project" value="UniProtKB-UniRule"/>
</dbReference>
<evidence type="ECO:0000256" key="15">
    <source>
        <dbReference type="PROSITE-ProRule" id="PRU00409"/>
    </source>
</evidence>
<dbReference type="PROSITE" id="PS00184">
    <property type="entry name" value="GARS"/>
    <property type="match status" value="1"/>
</dbReference>
<dbReference type="Gene3D" id="3.30.470.20">
    <property type="entry name" value="ATP-grasp fold, B domain"/>
    <property type="match status" value="1"/>
</dbReference>
<dbReference type="InterPro" id="IPR013815">
    <property type="entry name" value="ATP_grasp_subdomain_1"/>
</dbReference>
<evidence type="ECO:0000256" key="5">
    <source>
        <dbReference type="ARBA" id="ARBA00022598"/>
    </source>
</evidence>
<protein>
    <recommendedName>
        <fullName evidence="4 14">Phosphoribosylamine--glycine ligase</fullName>
        <ecNumber evidence="4 14">6.3.4.13</ecNumber>
    </recommendedName>
    <alternativeName>
        <fullName evidence="14">GARS</fullName>
    </alternativeName>
    <alternativeName>
        <fullName evidence="12 14">Glycinamide ribonucleotide synthetase</fullName>
    </alternativeName>
    <alternativeName>
        <fullName evidence="13 14">Phosphoribosylglycinamide synthetase</fullName>
    </alternativeName>
</protein>
<dbReference type="Pfam" id="PF02843">
    <property type="entry name" value="GARS_C"/>
    <property type="match status" value="1"/>
</dbReference>
<organism evidence="17 18">
    <name type="scientific">Lactococcus lactis</name>
    <dbReference type="NCBI Taxonomy" id="1358"/>
    <lineage>
        <taxon>Bacteria</taxon>
        <taxon>Bacillati</taxon>
        <taxon>Bacillota</taxon>
        <taxon>Bacilli</taxon>
        <taxon>Lactobacillales</taxon>
        <taxon>Streptococcaceae</taxon>
        <taxon>Lactococcus</taxon>
    </lineage>
</organism>
<dbReference type="SMART" id="SM01210">
    <property type="entry name" value="GARS_C"/>
    <property type="match status" value="1"/>
</dbReference>
<comment type="pathway">
    <text evidence="3 14">Purine metabolism; IMP biosynthesis via de novo pathway; N(1)-(5-phospho-D-ribosyl)glycinamide from 5-phospho-alpha-D-ribose 1-diphosphate: step 2/2.</text>
</comment>
<comment type="cofactor">
    <cofactor evidence="2">
        <name>Mg(2+)</name>
        <dbReference type="ChEBI" id="CHEBI:18420"/>
    </cofactor>
</comment>
<dbReference type="Gene3D" id="3.30.1490.20">
    <property type="entry name" value="ATP-grasp fold, A domain"/>
    <property type="match status" value="1"/>
</dbReference>
<dbReference type="PANTHER" id="PTHR43472">
    <property type="entry name" value="PHOSPHORIBOSYLAMINE--GLYCINE LIGASE"/>
    <property type="match status" value="1"/>
</dbReference>
<evidence type="ECO:0000256" key="7">
    <source>
        <dbReference type="ARBA" id="ARBA00022741"/>
    </source>
</evidence>
<evidence type="ECO:0000256" key="12">
    <source>
        <dbReference type="ARBA" id="ARBA00042242"/>
    </source>
</evidence>
<accession>A0A6B3RZI7</accession>
<keyword evidence="7 15" id="KW-0547">Nucleotide-binding</keyword>
<evidence type="ECO:0000256" key="11">
    <source>
        <dbReference type="ARBA" id="ARBA00038345"/>
    </source>
</evidence>
<dbReference type="InterPro" id="IPR011054">
    <property type="entry name" value="Rudment_hybrid_motif"/>
</dbReference>
<dbReference type="SMART" id="SM01209">
    <property type="entry name" value="GARS_A"/>
    <property type="match status" value="1"/>
</dbReference>
<dbReference type="GO" id="GO:0004637">
    <property type="term" value="F:phosphoribosylamine-glycine ligase activity"/>
    <property type="evidence" value="ECO:0007669"/>
    <property type="project" value="UniProtKB-UniRule"/>
</dbReference>
<dbReference type="GO" id="GO:0046872">
    <property type="term" value="F:metal ion binding"/>
    <property type="evidence" value="ECO:0007669"/>
    <property type="project" value="UniProtKB-KW"/>
</dbReference>
<evidence type="ECO:0000256" key="1">
    <source>
        <dbReference type="ARBA" id="ARBA00001936"/>
    </source>
</evidence>
<evidence type="ECO:0000256" key="6">
    <source>
        <dbReference type="ARBA" id="ARBA00022723"/>
    </source>
</evidence>
<proteinExistence type="inferred from homology"/>
<dbReference type="InterPro" id="IPR037123">
    <property type="entry name" value="PRibGlycinamide_synth_C_sf"/>
</dbReference>
<comment type="cofactor">
    <cofactor evidence="1">
        <name>Mn(2+)</name>
        <dbReference type="ChEBI" id="CHEBI:29035"/>
    </cofactor>
</comment>